<comment type="caution">
    <text evidence="9">The sequence shown here is derived from an EMBL/GenBank/DDBJ whole genome shotgun (WGS) entry which is preliminary data.</text>
</comment>
<keyword evidence="4" id="KW-0808">Transferase</keyword>
<protein>
    <submittedName>
        <fullName evidence="9">PTS sugar transporter subunit IIB</fullName>
    </submittedName>
</protein>
<dbReference type="InterPro" id="IPR013012">
    <property type="entry name" value="PTS_EIIB_3"/>
</dbReference>
<dbReference type="OrthoDB" id="1645679at2"/>
<accession>A0A1Y4T1G2</accession>
<dbReference type="Gene3D" id="3.40.50.2300">
    <property type="match status" value="1"/>
</dbReference>
<keyword evidence="6" id="KW-0418">Kinase</keyword>
<dbReference type="CDD" id="cd05564">
    <property type="entry name" value="PTS_IIB_chitobiose_lichenan"/>
    <property type="match status" value="1"/>
</dbReference>
<dbReference type="AlphaFoldDB" id="A0A1Y4T1G2"/>
<feature type="modified residue" description="Phosphocysteine; by EIIA" evidence="7">
    <location>
        <position position="8"/>
    </location>
</feature>
<dbReference type="InterPro" id="IPR051819">
    <property type="entry name" value="PTS_sugar-specific_EIIB"/>
</dbReference>
<evidence type="ECO:0000256" key="7">
    <source>
        <dbReference type="PROSITE-ProRule" id="PRU00423"/>
    </source>
</evidence>
<dbReference type="Proteomes" id="UP000195305">
    <property type="component" value="Unassembled WGS sequence"/>
</dbReference>
<organism evidence="9 10">
    <name type="scientific">Massilimicrobiota timonensis</name>
    <dbReference type="NCBI Taxonomy" id="1776392"/>
    <lineage>
        <taxon>Bacteria</taxon>
        <taxon>Bacillati</taxon>
        <taxon>Bacillota</taxon>
        <taxon>Erysipelotrichia</taxon>
        <taxon>Erysipelotrichales</taxon>
        <taxon>Erysipelotrichaceae</taxon>
        <taxon>Massilimicrobiota</taxon>
    </lineage>
</organism>
<keyword evidence="2" id="KW-0597">Phosphoprotein</keyword>
<evidence type="ECO:0000256" key="3">
    <source>
        <dbReference type="ARBA" id="ARBA00022597"/>
    </source>
</evidence>
<evidence type="ECO:0000313" key="9">
    <source>
        <dbReference type="EMBL" id="OUQ35031.1"/>
    </source>
</evidence>
<feature type="domain" description="PTS EIIB type-3" evidence="8">
    <location>
        <begin position="1"/>
        <end position="103"/>
    </location>
</feature>
<dbReference type="PROSITE" id="PS51100">
    <property type="entry name" value="PTS_EIIB_TYPE_3"/>
    <property type="match status" value="1"/>
</dbReference>
<dbReference type="PANTHER" id="PTHR34581:SF2">
    <property type="entry name" value="PTS SYSTEM N,N'-DIACETYLCHITOBIOSE-SPECIFIC EIIB COMPONENT"/>
    <property type="match status" value="1"/>
</dbReference>
<dbReference type="InterPro" id="IPR003501">
    <property type="entry name" value="PTS_EIIB_2/3"/>
</dbReference>
<evidence type="ECO:0000256" key="6">
    <source>
        <dbReference type="ARBA" id="ARBA00022777"/>
    </source>
</evidence>
<sequence>MIHMVLCCAAAMSTSLLVEKIKREANQQGISIDIRALGVHDICHQATDAHIILLAPQVKYMRKQIQKSLPNIPIMDISMRDYGTMNGKNVFLNALQILDHQKL</sequence>
<dbReference type="Pfam" id="PF02302">
    <property type="entry name" value="PTS_IIB"/>
    <property type="match status" value="1"/>
</dbReference>
<dbReference type="SUPFAM" id="SSF52794">
    <property type="entry name" value="PTS system IIB component-like"/>
    <property type="match status" value="1"/>
</dbReference>
<name>A0A1Y4T1G2_9FIRM</name>
<keyword evidence="1" id="KW-0813">Transport</keyword>
<dbReference type="GO" id="GO:0016301">
    <property type="term" value="F:kinase activity"/>
    <property type="evidence" value="ECO:0007669"/>
    <property type="project" value="UniProtKB-KW"/>
</dbReference>
<dbReference type="PANTHER" id="PTHR34581">
    <property type="entry name" value="PTS SYSTEM N,N'-DIACETYLCHITOBIOSE-SPECIFIC EIIB COMPONENT"/>
    <property type="match status" value="1"/>
</dbReference>
<dbReference type="GO" id="GO:0009401">
    <property type="term" value="P:phosphoenolpyruvate-dependent sugar phosphotransferase system"/>
    <property type="evidence" value="ECO:0007669"/>
    <property type="project" value="UniProtKB-KW"/>
</dbReference>
<dbReference type="InterPro" id="IPR036095">
    <property type="entry name" value="PTS_EIIB-like_sf"/>
</dbReference>
<evidence type="ECO:0000259" key="8">
    <source>
        <dbReference type="PROSITE" id="PS51100"/>
    </source>
</evidence>
<gene>
    <name evidence="9" type="ORF">B5E75_05135</name>
</gene>
<evidence type="ECO:0000256" key="5">
    <source>
        <dbReference type="ARBA" id="ARBA00022683"/>
    </source>
</evidence>
<dbReference type="RefSeq" id="WP_087357713.1">
    <property type="nucleotide sequence ID" value="NZ_AP031415.1"/>
</dbReference>
<proteinExistence type="predicted"/>
<evidence type="ECO:0000256" key="2">
    <source>
        <dbReference type="ARBA" id="ARBA00022553"/>
    </source>
</evidence>
<dbReference type="EMBL" id="NFLJ01000011">
    <property type="protein sequence ID" value="OUQ35031.1"/>
    <property type="molecule type" value="Genomic_DNA"/>
</dbReference>
<evidence type="ECO:0000313" key="10">
    <source>
        <dbReference type="Proteomes" id="UP000195305"/>
    </source>
</evidence>
<keyword evidence="3 9" id="KW-0762">Sugar transport</keyword>
<evidence type="ECO:0000256" key="1">
    <source>
        <dbReference type="ARBA" id="ARBA00022448"/>
    </source>
</evidence>
<keyword evidence="10" id="KW-1185">Reference proteome</keyword>
<keyword evidence="5" id="KW-0598">Phosphotransferase system</keyword>
<reference evidence="9 10" key="1">
    <citation type="journal article" date="2018" name="BMC Genomics">
        <title>Whole genome sequencing and function prediction of 133 gut anaerobes isolated from chicken caecum in pure cultures.</title>
        <authorList>
            <person name="Medvecky M."/>
            <person name="Cejkova D."/>
            <person name="Polansky O."/>
            <person name="Karasova D."/>
            <person name="Kubasova T."/>
            <person name="Cizek A."/>
            <person name="Rychlik I."/>
        </authorList>
    </citation>
    <scope>NUCLEOTIDE SEQUENCE [LARGE SCALE GENOMIC DNA]</scope>
    <source>
        <strain evidence="9 10">An13</strain>
    </source>
</reference>
<dbReference type="GO" id="GO:0008982">
    <property type="term" value="F:protein-N(PI)-phosphohistidine-sugar phosphotransferase activity"/>
    <property type="evidence" value="ECO:0007669"/>
    <property type="project" value="InterPro"/>
</dbReference>
<evidence type="ECO:0000256" key="4">
    <source>
        <dbReference type="ARBA" id="ARBA00022679"/>
    </source>
</evidence>